<reference evidence="1" key="2">
    <citation type="submission" date="2020-09" db="EMBL/GenBank/DDBJ databases">
        <authorList>
            <person name="Sun Q."/>
            <person name="Ohkuma M."/>
        </authorList>
    </citation>
    <scope>NUCLEOTIDE SEQUENCE</scope>
    <source>
        <strain evidence="1">JCM 4637</strain>
    </source>
</reference>
<gene>
    <name evidence="1" type="ORF">GCM10010334_80280</name>
</gene>
<name>A0A918X884_9ACTN</name>
<evidence type="ECO:0000313" key="1">
    <source>
        <dbReference type="EMBL" id="GHD17968.1"/>
    </source>
</evidence>
<proteinExistence type="predicted"/>
<evidence type="ECO:0000313" key="2">
    <source>
        <dbReference type="Proteomes" id="UP000638353"/>
    </source>
</evidence>
<protein>
    <submittedName>
        <fullName evidence="1">Uncharacterized protein</fullName>
    </submittedName>
</protein>
<comment type="caution">
    <text evidence="1">The sequence shown here is derived from an EMBL/GenBank/DDBJ whole genome shotgun (WGS) entry which is preliminary data.</text>
</comment>
<reference evidence="1" key="1">
    <citation type="journal article" date="2014" name="Int. J. Syst. Evol. Microbiol.">
        <title>Complete genome sequence of Corynebacterium casei LMG S-19264T (=DSM 44701T), isolated from a smear-ripened cheese.</title>
        <authorList>
            <consortium name="US DOE Joint Genome Institute (JGI-PGF)"/>
            <person name="Walter F."/>
            <person name="Albersmeier A."/>
            <person name="Kalinowski J."/>
            <person name="Ruckert C."/>
        </authorList>
    </citation>
    <scope>NUCLEOTIDE SEQUENCE</scope>
    <source>
        <strain evidence="1">JCM 4637</strain>
    </source>
</reference>
<dbReference type="AlphaFoldDB" id="A0A918X884"/>
<sequence>MRAFVLYDKDGTITSAGIPAAPDTGRQALLGQPEQSVAEVELPDTPADMPATAASGHGIGEDLTEQLTRMIAEYRVDVSGQSPVLVRK</sequence>
<dbReference type="Proteomes" id="UP000638353">
    <property type="component" value="Unassembled WGS sequence"/>
</dbReference>
<accession>A0A918X884</accession>
<dbReference type="RefSeq" id="WP_189828088.1">
    <property type="nucleotide sequence ID" value="NZ_BMVC01000028.1"/>
</dbReference>
<organism evidence="1 2">
    <name type="scientific">Streptomyces finlayi</name>
    <dbReference type="NCBI Taxonomy" id="67296"/>
    <lineage>
        <taxon>Bacteria</taxon>
        <taxon>Bacillati</taxon>
        <taxon>Actinomycetota</taxon>
        <taxon>Actinomycetes</taxon>
        <taxon>Kitasatosporales</taxon>
        <taxon>Streptomycetaceae</taxon>
        <taxon>Streptomyces</taxon>
    </lineage>
</organism>
<dbReference type="EMBL" id="BMVC01000028">
    <property type="protein sequence ID" value="GHD17968.1"/>
    <property type="molecule type" value="Genomic_DNA"/>
</dbReference>